<evidence type="ECO:0000256" key="3">
    <source>
        <dbReference type="SAM" id="MobiDB-lite"/>
    </source>
</evidence>
<keyword evidence="6" id="KW-1185">Reference proteome</keyword>
<dbReference type="InterPro" id="IPR036390">
    <property type="entry name" value="WH_DNA-bd_sf"/>
</dbReference>
<dbReference type="GO" id="GO:0009113">
    <property type="term" value="P:purine nucleobase biosynthetic process"/>
    <property type="evidence" value="ECO:0007669"/>
    <property type="project" value="TreeGrafter"/>
</dbReference>
<feature type="region of interest" description="Disordered" evidence="3">
    <location>
        <begin position="734"/>
        <end position="779"/>
    </location>
</feature>
<feature type="compositionally biased region" description="Polar residues" evidence="3">
    <location>
        <begin position="1089"/>
        <end position="1098"/>
    </location>
</feature>
<accession>A0A316Z8Z7</accession>
<evidence type="ECO:0000256" key="1">
    <source>
        <dbReference type="ARBA" id="ARBA00023125"/>
    </source>
</evidence>
<name>A0A316Z8Z7_9BASI</name>
<feature type="region of interest" description="Disordered" evidence="3">
    <location>
        <begin position="545"/>
        <end position="571"/>
    </location>
</feature>
<feature type="region of interest" description="Disordered" evidence="3">
    <location>
        <begin position="1001"/>
        <end position="1023"/>
    </location>
</feature>
<feature type="domain" description="Fork-head" evidence="4">
    <location>
        <begin position="780"/>
        <end position="877"/>
    </location>
</feature>
<dbReference type="InterPro" id="IPR020630">
    <property type="entry name" value="THF_DH/CycHdrlase_cat_dom"/>
</dbReference>
<dbReference type="InterPro" id="IPR018122">
    <property type="entry name" value="TF_fork_head_CS_1"/>
</dbReference>
<dbReference type="GO" id="GO:0003700">
    <property type="term" value="F:DNA-binding transcription factor activity"/>
    <property type="evidence" value="ECO:0007669"/>
    <property type="project" value="InterPro"/>
</dbReference>
<dbReference type="FunFam" id="3.40.50.720:FF:000401">
    <property type="entry name" value="Related to MTD1-methylenetetrahydrofolate dehydrogenase (NAD+)"/>
    <property type="match status" value="1"/>
</dbReference>
<dbReference type="GO" id="GO:0005634">
    <property type="term" value="C:nucleus"/>
    <property type="evidence" value="ECO:0007669"/>
    <property type="project" value="UniProtKB-SubCell"/>
</dbReference>
<dbReference type="Proteomes" id="UP000245946">
    <property type="component" value="Unassembled WGS sequence"/>
</dbReference>
<gene>
    <name evidence="5" type="ORF">FA09DRAFT_346014</name>
</gene>
<feature type="region of interest" description="Disordered" evidence="3">
    <location>
        <begin position="676"/>
        <end position="701"/>
    </location>
</feature>
<feature type="compositionally biased region" description="Low complexity" evidence="3">
    <location>
        <begin position="516"/>
        <end position="528"/>
    </location>
</feature>
<dbReference type="InterPro" id="IPR036291">
    <property type="entry name" value="NAD(P)-bd_dom_sf"/>
</dbReference>
<feature type="compositionally biased region" description="Gly residues" evidence="3">
    <location>
        <begin position="437"/>
        <end position="451"/>
    </location>
</feature>
<dbReference type="Pfam" id="PF00250">
    <property type="entry name" value="Forkhead"/>
    <property type="match status" value="1"/>
</dbReference>
<feature type="region of interest" description="Disordered" evidence="3">
    <location>
        <begin position="423"/>
        <end position="533"/>
    </location>
</feature>
<evidence type="ECO:0000256" key="2">
    <source>
        <dbReference type="PROSITE-ProRule" id="PRU00089"/>
    </source>
</evidence>
<dbReference type="InterPro" id="IPR001766">
    <property type="entry name" value="Fork_head_dom"/>
</dbReference>
<dbReference type="STRING" id="58919.A0A316Z8Z7"/>
<sequence length="1175" mass="124272">MAADGLPTPENPGRLASAAAIANPFQAALSAATAARKAAGKRAPKLVGILATPSPPSVAYAEWTKKACEAVGIEFEIWRTWDEAAQDEPMDGQTPKPEGKSDAAAEPAAAEKPDMELEGDVEDLIIAANASDDVHGIMVYYPIFGGRQDTYLQQIVDPRKDVEGLHFSYCWNMYHNVRWILPSQLGGAPGTTSEPQAVNASPSEPRRQSVSGGTDEVVPAGFAKSILPCTPLAVVKCLEALGVYDHSLPYGDRLYGKTITIVNRSEVVGRPLAALLSNDGAKVYSVDLGSVQEFNKRAPDDGQADDVHSANGRTRSSVVLAARKANSSRRLRPHHVVRPCSMDLQGCVGASNVIISGVPSANFKIPTDWVPRGATTVNFSSEKNFEKDVRTRAACHLPAIGKTTIAMLQRNLLRLVDYREQGDAQGFGAPSQRGDGPDGPRGPGGPGGPSGGAPRPGQGDAPGPNGSDPRGGQPPPSHDGGSNGPDTGSAAGGQAPTGSRQAAAFLAPSSQPSWKTSSETSLGRSLSSRADDMQIDPPFQTALARGRASTLSIPRPTASRERFSASTLHSPTYPVSQMGSSFGSSSAATTSSSLWDWRRSRRDSVASGTTTYSSLDCPSPTTGPSHCSPLLFAPVGASRQAPSVAHSSRSVSSHHYMSSPGTPMSPLFMDGLSVEDAPGVSSTAHADAREHGPSVLERPVISRREVAGRTYRSSTFSSPDSHPLLLERSPYQTLSGLAPPAASESASARQAQEAADQTQSDPAAAAPVGDRFASSRRRRRPPYSYSSLIAQAIASSPEGRMTLREIYTWISTSLPHLYSMEGPEHQGWQNTVRHNLSLNKSFVKVARTAQDIYESCASGNPSLSQAARGKGGWWTLDVPVAQALLGPNYKGEEDGDSGNEDTAATTGPGGRPPRRRRTSSFAPVAGSIDAAEEARPKTGDGPSVLARVPDSPPAASRTAGPASAAGVPSVLQRPRTQSMEVQDVAEHLALMQHQQQQQLQLQQQQQAAARPLTAHSSMRSSLPGAPLAAMSAAQHVGRARGMTTSVVDEQRAGLPRHLRLNHAAAPSHAAPMPSVPPHSPLYGHFAAQQQAGSMQLASPSKRKHVLERDDMERYERSPLASRSDLPADEEMQPQQLSSKHSVLQQPRSAAREETPLASREPVRSSGMSIRDLLNS</sequence>
<keyword evidence="2" id="KW-0539">Nucleus</keyword>
<dbReference type="SMART" id="SM00339">
    <property type="entry name" value="FH"/>
    <property type="match status" value="1"/>
</dbReference>
<dbReference type="InterPro" id="IPR036388">
    <property type="entry name" value="WH-like_DNA-bd_sf"/>
</dbReference>
<protein>
    <recommendedName>
        <fullName evidence="4">Fork-head domain-containing protein</fullName>
    </recommendedName>
</protein>
<dbReference type="InterPro" id="IPR046346">
    <property type="entry name" value="Aminoacid_DH-like_N_sf"/>
</dbReference>
<dbReference type="Gene3D" id="3.40.50.10860">
    <property type="entry name" value="Leucine Dehydrogenase, chain A, domain 1"/>
    <property type="match status" value="1"/>
</dbReference>
<keyword evidence="1 2" id="KW-0238">DNA-binding</keyword>
<feature type="region of interest" description="Disordered" evidence="3">
    <location>
        <begin position="886"/>
        <end position="979"/>
    </location>
</feature>
<feature type="region of interest" description="Disordered" evidence="3">
    <location>
        <begin position="188"/>
        <end position="214"/>
    </location>
</feature>
<dbReference type="CDD" id="cd00059">
    <property type="entry name" value="FH_FOX"/>
    <property type="match status" value="1"/>
</dbReference>
<organism evidence="5 6">
    <name type="scientific">Tilletiopsis washingtonensis</name>
    <dbReference type="NCBI Taxonomy" id="58919"/>
    <lineage>
        <taxon>Eukaryota</taxon>
        <taxon>Fungi</taxon>
        <taxon>Dikarya</taxon>
        <taxon>Basidiomycota</taxon>
        <taxon>Ustilaginomycotina</taxon>
        <taxon>Exobasidiomycetes</taxon>
        <taxon>Entylomatales</taxon>
        <taxon>Entylomatales incertae sedis</taxon>
        <taxon>Tilletiopsis</taxon>
    </lineage>
</organism>
<dbReference type="PRINTS" id="PR00053">
    <property type="entry name" value="FORKHEAD"/>
</dbReference>
<feature type="compositionally biased region" description="Basic and acidic residues" evidence="3">
    <location>
        <begin position="1106"/>
        <end position="1116"/>
    </location>
</feature>
<dbReference type="PANTHER" id="PTHR48099:SF3">
    <property type="entry name" value="METHYLENETETRAHYDROFOLATE DEHYDROGENASE [NAD(+)]"/>
    <property type="match status" value="1"/>
</dbReference>
<reference evidence="5 6" key="1">
    <citation type="journal article" date="2018" name="Mol. Biol. Evol.">
        <title>Broad Genomic Sampling Reveals a Smut Pathogenic Ancestry of the Fungal Clade Ustilaginomycotina.</title>
        <authorList>
            <person name="Kijpornyongpan T."/>
            <person name="Mondo S.J."/>
            <person name="Barry K."/>
            <person name="Sandor L."/>
            <person name="Lee J."/>
            <person name="Lipzen A."/>
            <person name="Pangilinan J."/>
            <person name="LaButti K."/>
            <person name="Hainaut M."/>
            <person name="Henrissat B."/>
            <person name="Grigoriev I.V."/>
            <person name="Spatafora J.W."/>
            <person name="Aime M.C."/>
        </authorList>
    </citation>
    <scope>NUCLEOTIDE SEQUENCE [LARGE SCALE GENOMIC DNA]</scope>
    <source>
        <strain evidence="5 6">MCA 4186</strain>
    </source>
</reference>
<feature type="compositionally biased region" description="Polar residues" evidence="3">
    <location>
        <begin position="190"/>
        <end position="212"/>
    </location>
</feature>
<dbReference type="PANTHER" id="PTHR48099">
    <property type="entry name" value="C-1-TETRAHYDROFOLATE SYNTHASE, CYTOPLASMIC-RELATED"/>
    <property type="match status" value="1"/>
</dbReference>
<feature type="compositionally biased region" description="Basic and acidic residues" evidence="3">
    <location>
        <begin position="97"/>
        <end position="115"/>
    </location>
</feature>
<feature type="compositionally biased region" description="Polar residues" evidence="3">
    <location>
        <begin position="1132"/>
        <end position="1147"/>
    </location>
</feature>
<comment type="subcellular location">
    <subcellularLocation>
        <location evidence="2">Nucleus</location>
    </subcellularLocation>
</comment>
<feature type="compositionally biased region" description="Low complexity" evidence="3">
    <location>
        <begin position="953"/>
        <end position="965"/>
    </location>
</feature>
<dbReference type="GO" id="GO:0004487">
    <property type="term" value="F:methylenetetrahydrofolate dehydrogenase (NAD+) activity"/>
    <property type="evidence" value="ECO:0007669"/>
    <property type="project" value="TreeGrafter"/>
</dbReference>
<dbReference type="SUPFAM" id="SSF46785">
    <property type="entry name" value="Winged helix' DNA-binding domain"/>
    <property type="match status" value="1"/>
</dbReference>
<dbReference type="Gene3D" id="1.10.10.10">
    <property type="entry name" value="Winged helix-like DNA-binding domain superfamily/Winged helix DNA-binding domain"/>
    <property type="match status" value="1"/>
</dbReference>
<dbReference type="OrthoDB" id="41403at2759"/>
<dbReference type="GeneID" id="37272269"/>
<dbReference type="SUPFAM" id="SSF53223">
    <property type="entry name" value="Aminoacid dehydrogenase-like, N-terminal domain"/>
    <property type="match status" value="2"/>
</dbReference>
<dbReference type="AlphaFoldDB" id="A0A316Z8Z7"/>
<dbReference type="RefSeq" id="XP_025598536.1">
    <property type="nucleotide sequence ID" value="XM_025744725.1"/>
</dbReference>
<evidence type="ECO:0000259" key="4">
    <source>
        <dbReference type="PROSITE" id="PS50039"/>
    </source>
</evidence>
<evidence type="ECO:0000313" key="5">
    <source>
        <dbReference type="EMBL" id="PWN98257.1"/>
    </source>
</evidence>
<dbReference type="SUPFAM" id="SSF51735">
    <property type="entry name" value="NAD(P)-binding Rossmann-fold domains"/>
    <property type="match status" value="1"/>
</dbReference>
<dbReference type="Gene3D" id="3.40.50.720">
    <property type="entry name" value="NAD(P)-binding Rossmann-like Domain"/>
    <property type="match status" value="1"/>
</dbReference>
<feature type="region of interest" description="Disordered" evidence="3">
    <location>
        <begin position="1089"/>
        <end position="1175"/>
    </location>
</feature>
<dbReference type="Pfam" id="PF00763">
    <property type="entry name" value="THF_DHG_CYH"/>
    <property type="match status" value="1"/>
</dbReference>
<dbReference type="PROSITE" id="PS50039">
    <property type="entry name" value="FORK_HEAD_3"/>
    <property type="match status" value="1"/>
</dbReference>
<dbReference type="EMBL" id="KZ819292">
    <property type="protein sequence ID" value="PWN98257.1"/>
    <property type="molecule type" value="Genomic_DNA"/>
</dbReference>
<feature type="compositionally biased region" description="Low complexity" evidence="3">
    <location>
        <begin position="738"/>
        <end position="755"/>
    </location>
</feature>
<proteinExistence type="predicted"/>
<dbReference type="GO" id="GO:0005829">
    <property type="term" value="C:cytosol"/>
    <property type="evidence" value="ECO:0007669"/>
    <property type="project" value="TreeGrafter"/>
</dbReference>
<evidence type="ECO:0000313" key="6">
    <source>
        <dbReference type="Proteomes" id="UP000245946"/>
    </source>
</evidence>
<dbReference type="GO" id="GO:0043565">
    <property type="term" value="F:sequence-specific DNA binding"/>
    <property type="evidence" value="ECO:0007669"/>
    <property type="project" value="InterPro"/>
</dbReference>
<dbReference type="PROSITE" id="PS00657">
    <property type="entry name" value="FORK_HEAD_1"/>
    <property type="match status" value="1"/>
</dbReference>
<feature type="DNA-binding region" description="Fork-head" evidence="2">
    <location>
        <begin position="780"/>
        <end position="877"/>
    </location>
</feature>
<feature type="region of interest" description="Disordered" evidence="3">
    <location>
        <begin position="87"/>
        <end position="115"/>
    </location>
</feature>
<dbReference type="GO" id="GO:0004488">
    <property type="term" value="F:methylenetetrahydrofolate dehydrogenase (NADP+) activity"/>
    <property type="evidence" value="ECO:0007669"/>
    <property type="project" value="InterPro"/>
</dbReference>